<keyword evidence="7 9" id="KW-1133">Transmembrane helix</keyword>
<keyword evidence="4" id="KW-1003">Cell membrane</keyword>
<dbReference type="GO" id="GO:0005886">
    <property type="term" value="C:plasma membrane"/>
    <property type="evidence" value="ECO:0007669"/>
    <property type="project" value="UniProtKB-SubCell"/>
</dbReference>
<feature type="transmembrane region" description="Helical" evidence="9">
    <location>
        <begin position="271"/>
        <end position="293"/>
    </location>
</feature>
<dbReference type="Proteomes" id="UP000319769">
    <property type="component" value="Unassembled WGS sequence"/>
</dbReference>
<accession>A0A5N0V058</accession>
<feature type="domain" description="Major facilitator superfamily (MFS) profile" evidence="10">
    <location>
        <begin position="44"/>
        <end position="454"/>
    </location>
</feature>
<keyword evidence="8 9" id="KW-0472">Membrane</keyword>
<evidence type="ECO:0000256" key="4">
    <source>
        <dbReference type="ARBA" id="ARBA00022475"/>
    </source>
</evidence>
<dbReference type="InterPro" id="IPR051084">
    <property type="entry name" value="H+-coupled_symporters"/>
</dbReference>
<evidence type="ECO:0000256" key="1">
    <source>
        <dbReference type="ARBA" id="ARBA00004651"/>
    </source>
</evidence>
<feature type="transmembrane region" description="Helical" evidence="9">
    <location>
        <begin position="82"/>
        <end position="104"/>
    </location>
</feature>
<dbReference type="AlphaFoldDB" id="A0A5N0V058"/>
<evidence type="ECO:0000259" key="10">
    <source>
        <dbReference type="PROSITE" id="PS50850"/>
    </source>
</evidence>
<comment type="subcellular location">
    <subcellularLocation>
        <location evidence="1">Cell membrane</location>
        <topology evidence="1">Multi-pass membrane protein</topology>
    </subcellularLocation>
</comment>
<feature type="transmembrane region" description="Helical" evidence="9">
    <location>
        <begin position="363"/>
        <end position="383"/>
    </location>
</feature>
<feature type="transmembrane region" description="Helical" evidence="9">
    <location>
        <begin position="404"/>
        <end position="424"/>
    </location>
</feature>
<evidence type="ECO:0000313" key="11">
    <source>
        <dbReference type="EMBL" id="KAA9155997.1"/>
    </source>
</evidence>
<evidence type="ECO:0000256" key="7">
    <source>
        <dbReference type="ARBA" id="ARBA00022989"/>
    </source>
</evidence>
<comment type="similarity">
    <text evidence="2">Belongs to the major facilitator superfamily. Metabolite:H+ Symporter (MHS) family (TC 2.A.1.6) family.</text>
</comment>
<keyword evidence="5 9" id="KW-0812">Transmembrane</keyword>
<feature type="transmembrane region" description="Helical" evidence="9">
    <location>
        <begin position="305"/>
        <end position="326"/>
    </location>
</feature>
<evidence type="ECO:0000256" key="6">
    <source>
        <dbReference type="ARBA" id="ARBA00022847"/>
    </source>
</evidence>
<organism evidence="11 12">
    <name type="scientific">Amycolatopsis acidicola</name>
    <dbReference type="NCBI Taxonomy" id="2596893"/>
    <lineage>
        <taxon>Bacteria</taxon>
        <taxon>Bacillati</taxon>
        <taxon>Actinomycetota</taxon>
        <taxon>Actinomycetes</taxon>
        <taxon>Pseudonocardiales</taxon>
        <taxon>Pseudonocardiaceae</taxon>
        <taxon>Amycolatopsis</taxon>
    </lineage>
</organism>
<name>A0A5N0V058_9PSEU</name>
<feature type="transmembrane region" description="Helical" evidence="9">
    <location>
        <begin position="338"/>
        <end position="357"/>
    </location>
</feature>
<dbReference type="InterPro" id="IPR011701">
    <property type="entry name" value="MFS"/>
</dbReference>
<dbReference type="InterPro" id="IPR036259">
    <property type="entry name" value="MFS_trans_sf"/>
</dbReference>
<dbReference type="OrthoDB" id="9066401at2"/>
<evidence type="ECO:0000256" key="3">
    <source>
        <dbReference type="ARBA" id="ARBA00022448"/>
    </source>
</evidence>
<evidence type="ECO:0000313" key="12">
    <source>
        <dbReference type="Proteomes" id="UP000319769"/>
    </source>
</evidence>
<protein>
    <submittedName>
        <fullName evidence="11">MHS family MFS transporter</fullName>
    </submittedName>
</protein>
<dbReference type="SUPFAM" id="SSF103473">
    <property type="entry name" value="MFS general substrate transporter"/>
    <property type="match status" value="1"/>
</dbReference>
<gene>
    <name evidence="11" type="ORF">FPZ12_028380</name>
</gene>
<dbReference type="InterPro" id="IPR005829">
    <property type="entry name" value="Sugar_transporter_CS"/>
</dbReference>
<dbReference type="Pfam" id="PF07690">
    <property type="entry name" value="MFS_1"/>
    <property type="match status" value="1"/>
</dbReference>
<dbReference type="EMBL" id="VMNW02000052">
    <property type="protein sequence ID" value="KAA9155997.1"/>
    <property type="molecule type" value="Genomic_DNA"/>
</dbReference>
<dbReference type="PROSITE" id="PS00217">
    <property type="entry name" value="SUGAR_TRANSPORT_2"/>
    <property type="match status" value="1"/>
</dbReference>
<evidence type="ECO:0000256" key="2">
    <source>
        <dbReference type="ARBA" id="ARBA00008240"/>
    </source>
</evidence>
<feature type="transmembrane region" description="Helical" evidence="9">
    <location>
        <begin position="45"/>
        <end position="76"/>
    </location>
</feature>
<dbReference type="PROSITE" id="PS50850">
    <property type="entry name" value="MFS"/>
    <property type="match status" value="1"/>
</dbReference>
<feature type="transmembrane region" description="Helical" evidence="9">
    <location>
        <begin position="182"/>
        <end position="204"/>
    </location>
</feature>
<feature type="transmembrane region" description="Helical" evidence="9">
    <location>
        <begin position="143"/>
        <end position="161"/>
    </location>
</feature>
<comment type="caution">
    <text evidence="11">The sequence shown here is derived from an EMBL/GenBank/DDBJ whole genome shotgun (WGS) entry which is preliminary data.</text>
</comment>
<reference evidence="11" key="1">
    <citation type="submission" date="2019-09" db="EMBL/GenBank/DDBJ databases">
        <authorList>
            <person name="Teo W.F.A."/>
            <person name="Duangmal K."/>
        </authorList>
    </citation>
    <scope>NUCLEOTIDE SEQUENCE [LARGE SCALE GENOMIC DNA]</scope>
    <source>
        <strain evidence="11">K81G1</strain>
    </source>
</reference>
<feature type="transmembrane region" description="Helical" evidence="9">
    <location>
        <begin position="216"/>
        <end position="235"/>
    </location>
</feature>
<evidence type="ECO:0000256" key="8">
    <source>
        <dbReference type="ARBA" id="ARBA00023136"/>
    </source>
</evidence>
<dbReference type="InterPro" id="IPR020846">
    <property type="entry name" value="MFS_dom"/>
</dbReference>
<evidence type="ECO:0000256" key="9">
    <source>
        <dbReference type="SAM" id="Phobius"/>
    </source>
</evidence>
<keyword evidence="12" id="KW-1185">Reference proteome</keyword>
<evidence type="ECO:0000256" key="5">
    <source>
        <dbReference type="ARBA" id="ARBA00022692"/>
    </source>
</evidence>
<dbReference type="PANTHER" id="PTHR43528:SF1">
    <property type="entry name" value="ALPHA-KETOGLUTARATE PERMEASE"/>
    <property type="match status" value="1"/>
</dbReference>
<keyword evidence="6" id="KW-0769">Symport</keyword>
<proteinExistence type="inferred from homology"/>
<dbReference type="PROSITE" id="PS00216">
    <property type="entry name" value="SUGAR_TRANSPORT_1"/>
    <property type="match status" value="1"/>
</dbReference>
<dbReference type="PANTHER" id="PTHR43528">
    <property type="entry name" value="ALPHA-KETOGLUTARATE PERMEASE"/>
    <property type="match status" value="1"/>
</dbReference>
<dbReference type="GO" id="GO:0015293">
    <property type="term" value="F:symporter activity"/>
    <property type="evidence" value="ECO:0007669"/>
    <property type="project" value="UniProtKB-KW"/>
</dbReference>
<feature type="transmembrane region" description="Helical" evidence="9">
    <location>
        <begin position="430"/>
        <end position="450"/>
    </location>
</feature>
<sequence>MRGSQFFRANLPVTTESPPRKVVLVNSDISATVVRAPARSTRTSIFGGLVGVFIELYDNAVYGFVAGTLAVVFFPGDAPETGVLLTFVAFAIPFFFRPLGAAVAGSWGDRFGRKRVLLVLVTLMSLSTGLVGVLPSYAASGAFAPIALVALRLVQGFAMGGEPGNGNSFLAEHAGEGRRGRVVSYANAATFIAMLLGTLFAALLTAVLSTEAMHSWGWRLPFLLALPLGVIGLLIRRAADESPEFTEAAVEGEVTRSPLREAFASGATVRAMLMCVVLPLFNSSGYFILFIYMPSFMKNDMHFTAVEGLLVTGIMLAVGTFAVLYAGRLSDRVGRKRMLATSAFAMVVIGFPCYWLLTQGSFALATLGAVLMSLCFAGTNGVMQVTLAELFPTRVRTVAYGIGYNLGTAIFGGAAPLLVTALIAATGSTWVPAFYLVLTSVAAGFAALRIRETAFEPLKR</sequence>
<keyword evidence="3" id="KW-0813">Transport</keyword>
<feature type="transmembrane region" description="Helical" evidence="9">
    <location>
        <begin position="116"/>
        <end position="137"/>
    </location>
</feature>
<dbReference type="Gene3D" id="1.20.1250.20">
    <property type="entry name" value="MFS general substrate transporter like domains"/>
    <property type="match status" value="2"/>
</dbReference>